<proteinExistence type="inferred from homology"/>
<dbReference type="CDD" id="cd01166">
    <property type="entry name" value="KdgK"/>
    <property type="match status" value="1"/>
</dbReference>
<dbReference type="PROSITE" id="PS00584">
    <property type="entry name" value="PFKB_KINASES_2"/>
    <property type="match status" value="1"/>
</dbReference>
<sequence>MDVVTIGESMAVFTPASGGLMRQAVTFTRRIGGAESNVAVGLARLGHRVGWISKVGDDEFGKAILSFLQGEGVDVSRTKIDPEAPTGLYFKEKRRPNDTRVYYYRSGSAASRLTPADLDEKYLAAAKYLHITGITPALSESCRETIFAAIAIARRCGVKIVFDPNLRLKLWSQADEAKEVLLRIAAQADIVLPGAAEAAFLFGDRPVEKWGKQLLDSGSSLVVIKLGASGAHYFTATHNEYVPGFPRLSVLAGPFQITHNEYVPGFPVKHVVDPVGAGDGFAAGLLSGLLDGLSLAEAIRRANAVGALVTMVEGDADGMPERGDVERWINQQGEDVTR</sequence>
<keyword evidence="3" id="KW-0547">Nucleotide-binding</keyword>
<feature type="domain" description="Carbohydrate kinase PfkB" evidence="7">
    <location>
        <begin position="261"/>
        <end position="321"/>
    </location>
</feature>
<dbReference type="STRING" id="186116.SAMN05192569_1002138"/>
<evidence type="ECO:0000313" key="8">
    <source>
        <dbReference type="EMBL" id="SFA40624.1"/>
    </source>
</evidence>
<dbReference type="InterPro" id="IPR011611">
    <property type="entry name" value="PfkB_dom"/>
</dbReference>
<accession>A0A1I0SM74</accession>
<dbReference type="PRINTS" id="PR00990">
    <property type="entry name" value="RIBOKINASE"/>
</dbReference>
<reference evidence="9" key="1">
    <citation type="submission" date="2016-10" db="EMBL/GenBank/DDBJ databases">
        <authorList>
            <person name="Varghese N."/>
            <person name="Submissions S."/>
        </authorList>
    </citation>
    <scope>NUCLEOTIDE SEQUENCE [LARGE SCALE GENOMIC DNA]</scope>
    <source>
        <strain evidence="9">M1</strain>
    </source>
</reference>
<evidence type="ECO:0000313" key="9">
    <source>
        <dbReference type="Proteomes" id="UP000198650"/>
    </source>
</evidence>
<dbReference type="EMBL" id="FOJS01000002">
    <property type="protein sequence ID" value="SFA40624.1"/>
    <property type="molecule type" value="Genomic_DNA"/>
</dbReference>
<dbReference type="InterPro" id="IPR002173">
    <property type="entry name" value="Carboh/pur_kinase_PfkB_CS"/>
</dbReference>
<protein>
    <submittedName>
        <fullName evidence="8">5-dehydro-2-deoxygluconokinase</fullName>
    </submittedName>
</protein>
<keyword evidence="4 6" id="KW-0418">Kinase</keyword>
<dbReference type="PANTHER" id="PTHR43085:SF1">
    <property type="entry name" value="PSEUDOURIDINE KINASE-RELATED"/>
    <property type="match status" value="1"/>
</dbReference>
<dbReference type="SUPFAM" id="SSF53613">
    <property type="entry name" value="Ribokinase-like"/>
    <property type="match status" value="1"/>
</dbReference>
<feature type="domain" description="Carbohydrate kinase PfkB" evidence="7">
    <location>
        <begin position="2"/>
        <end position="248"/>
    </location>
</feature>
<evidence type="ECO:0000256" key="4">
    <source>
        <dbReference type="ARBA" id="ARBA00022777"/>
    </source>
</evidence>
<dbReference type="InterPro" id="IPR050306">
    <property type="entry name" value="PfkB_Carbo_kinase"/>
</dbReference>
<keyword evidence="2 6" id="KW-0808">Transferase</keyword>
<dbReference type="PANTHER" id="PTHR43085">
    <property type="entry name" value="HEXOKINASE FAMILY MEMBER"/>
    <property type="match status" value="1"/>
</dbReference>
<dbReference type="Gene3D" id="3.40.1190.20">
    <property type="match status" value="1"/>
</dbReference>
<evidence type="ECO:0000256" key="2">
    <source>
        <dbReference type="ARBA" id="ARBA00022679"/>
    </source>
</evidence>
<dbReference type="OrthoDB" id="9813569at2"/>
<evidence type="ECO:0000259" key="7">
    <source>
        <dbReference type="Pfam" id="PF00294"/>
    </source>
</evidence>
<evidence type="ECO:0000256" key="1">
    <source>
        <dbReference type="ARBA" id="ARBA00010688"/>
    </source>
</evidence>
<dbReference type="GO" id="GO:0005524">
    <property type="term" value="F:ATP binding"/>
    <property type="evidence" value="ECO:0007669"/>
    <property type="project" value="UniProtKB-KW"/>
</dbReference>
<dbReference type="GO" id="GO:0006000">
    <property type="term" value="P:fructose metabolic process"/>
    <property type="evidence" value="ECO:0007669"/>
    <property type="project" value="UniProtKB-ARBA"/>
</dbReference>
<gene>
    <name evidence="8" type="ORF">SAMN05192569_1002138</name>
</gene>
<organism evidence="8 9">
    <name type="scientific">Parageobacillus thermantarcticus</name>
    <dbReference type="NCBI Taxonomy" id="186116"/>
    <lineage>
        <taxon>Bacteria</taxon>
        <taxon>Bacillati</taxon>
        <taxon>Bacillota</taxon>
        <taxon>Bacilli</taxon>
        <taxon>Bacillales</taxon>
        <taxon>Anoxybacillaceae</taxon>
        <taxon>Parageobacillus</taxon>
    </lineage>
</organism>
<dbReference type="InterPro" id="IPR029056">
    <property type="entry name" value="Ribokinase-like"/>
</dbReference>
<evidence type="ECO:0000256" key="3">
    <source>
        <dbReference type="ARBA" id="ARBA00022741"/>
    </source>
</evidence>
<dbReference type="InterPro" id="IPR002139">
    <property type="entry name" value="Ribo/fructo_kinase"/>
</dbReference>
<dbReference type="Pfam" id="PF00294">
    <property type="entry name" value="PfkB"/>
    <property type="match status" value="2"/>
</dbReference>
<comment type="similarity">
    <text evidence="1 6">Belongs to the carbohydrate kinase PfkB family.</text>
</comment>
<evidence type="ECO:0000256" key="5">
    <source>
        <dbReference type="ARBA" id="ARBA00022840"/>
    </source>
</evidence>
<dbReference type="Proteomes" id="UP000198650">
    <property type="component" value="Unassembled WGS sequence"/>
</dbReference>
<evidence type="ECO:0000256" key="6">
    <source>
        <dbReference type="RuleBase" id="RU003704"/>
    </source>
</evidence>
<dbReference type="GO" id="GO:0008865">
    <property type="term" value="F:fructokinase activity"/>
    <property type="evidence" value="ECO:0007669"/>
    <property type="project" value="UniProtKB-ARBA"/>
</dbReference>
<name>A0A1I0SM74_9BACL</name>
<keyword evidence="5" id="KW-0067">ATP-binding</keyword>
<keyword evidence="9" id="KW-1185">Reference proteome</keyword>
<dbReference type="AlphaFoldDB" id="A0A1I0SM74"/>
<dbReference type="RefSeq" id="WP_090947851.1">
    <property type="nucleotide sequence ID" value="NZ_FOJS01000002.1"/>
</dbReference>